<reference evidence="9 10" key="1">
    <citation type="journal article" date="2003" name="DNA Res.">
        <title>Complete genome structure of Gloeobacter violaceus PCC 7421, a cyanobacterium that lacks thylakoids.</title>
        <authorList>
            <person name="Nakamura Y."/>
            <person name="Kaneko T."/>
            <person name="Sato S."/>
            <person name="Mimuro M."/>
            <person name="Miyashita H."/>
            <person name="Tsuchiya T."/>
            <person name="Sasamoto S."/>
            <person name="Watanabe A."/>
            <person name="Kawashima K."/>
            <person name="Kishida Y."/>
            <person name="Kiyokawa C."/>
            <person name="Kohara M."/>
            <person name="Matsumoto M."/>
            <person name="Matsuno A."/>
            <person name="Nakazaki N."/>
            <person name="Shimpo S."/>
            <person name="Takeuchi C."/>
            <person name="Yamada M."/>
            <person name="Tabata S."/>
        </authorList>
    </citation>
    <scope>NUCLEOTIDE SEQUENCE [LARGE SCALE GENOMIC DNA]</scope>
    <source>
        <strain evidence="10">ATCC 29082 / PCC 7421</strain>
    </source>
</reference>
<feature type="transmembrane region" description="Helical" evidence="8">
    <location>
        <begin position="274"/>
        <end position="292"/>
    </location>
</feature>
<keyword evidence="5 8" id="KW-0812">Transmembrane</keyword>
<evidence type="ECO:0000256" key="6">
    <source>
        <dbReference type="ARBA" id="ARBA00022989"/>
    </source>
</evidence>
<keyword evidence="3" id="KW-0328">Glycosyltransferase</keyword>
<keyword evidence="7 8" id="KW-0472">Membrane</keyword>
<feature type="transmembrane region" description="Helical" evidence="8">
    <location>
        <begin position="153"/>
        <end position="168"/>
    </location>
</feature>
<dbReference type="OrthoDB" id="5328570at2"/>
<evidence type="ECO:0000256" key="3">
    <source>
        <dbReference type="ARBA" id="ARBA00022676"/>
    </source>
</evidence>
<feature type="transmembrane region" description="Helical" evidence="8">
    <location>
        <begin position="104"/>
        <end position="121"/>
    </location>
</feature>
<dbReference type="GO" id="GO:0005886">
    <property type="term" value="C:plasma membrane"/>
    <property type="evidence" value="ECO:0007669"/>
    <property type="project" value="UniProtKB-SubCell"/>
</dbReference>
<dbReference type="InParanoid" id="Q7NH39"/>
<organism evidence="9 10">
    <name type="scientific">Gloeobacter violaceus (strain ATCC 29082 / PCC 7421)</name>
    <dbReference type="NCBI Taxonomy" id="251221"/>
    <lineage>
        <taxon>Bacteria</taxon>
        <taxon>Bacillati</taxon>
        <taxon>Cyanobacteriota</taxon>
        <taxon>Cyanophyceae</taxon>
        <taxon>Gloeobacterales</taxon>
        <taxon>Gloeobacteraceae</taxon>
        <taxon>Gloeobacter</taxon>
    </lineage>
</organism>
<evidence type="ECO:0000313" key="10">
    <source>
        <dbReference type="Proteomes" id="UP000000557"/>
    </source>
</evidence>
<evidence type="ECO:0000256" key="4">
    <source>
        <dbReference type="ARBA" id="ARBA00022679"/>
    </source>
</evidence>
<keyword evidence="4" id="KW-0808">Transferase</keyword>
<sequence>MRSWMAGGALLLLLAIYVTALLANPQFGPNDDYYFLDTIQAGRWLPFSTFMGGGRFYPLNGWEYNLVAQVLPPTPWSYYLFNAVELVLFALVFYLLLRRVNGSRALCVVVVALAITTYGFFQAWFRLLVPERGEIFWFAVFLLAYLHFFDRPRWLVGVVALVAANLAFYHKEPVFLTLGSFVLGHLLLGWKTSLLQAKVLDGLLLLSAVLYGVLYSVFAGGGGANYAQIRGAQSLDQTLGYFLTWEPLLPLCLIPAVLVRAYQLLAAKRPLHPVYDPMLGAALVYVAVFFYLGITAQYYLLPTYVFALPAWVFYLGEFRQIKASPLLPVGVAMGVGAAAYFAFAEPANRFASIFPNSLAQINRLRYVPINYNLALDYLVQDIRRHPNRRANIYLNTNRNSGFEAYLSFARFLKSRGLSERQFDLRSDAPADSRYNLSVLDPYSPYSVFRSPQATAVASGDYLVVLPTAFYGPLVEFRQDALLPDDDGPCDGRTTQDYRLLFRTDSPRTFPWNPWDLQAVWRWLRGEPQPWLNHCKRNLNYYVLMRR</sequence>
<dbReference type="KEGG" id="gvi:gll2698"/>
<name>Q7NH39_GLOVI</name>
<evidence type="ECO:0000256" key="7">
    <source>
        <dbReference type="ARBA" id="ARBA00023136"/>
    </source>
</evidence>
<evidence type="ECO:0000256" key="1">
    <source>
        <dbReference type="ARBA" id="ARBA00004651"/>
    </source>
</evidence>
<dbReference type="PANTHER" id="PTHR33908:SF11">
    <property type="entry name" value="MEMBRANE PROTEIN"/>
    <property type="match status" value="1"/>
</dbReference>
<comment type="subcellular location">
    <subcellularLocation>
        <location evidence="1">Cell membrane</location>
        <topology evidence="1">Multi-pass membrane protein</topology>
    </subcellularLocation>
</comment>
<dbReference type="PANTHER" id="PTHR33908">
    <property type="entry name" value="MANNOSYLTRANSFERASE YKCB-RELATED"/>
    <property type="match status" value="1"/>
</dbReference>
<keyword evidence="10" id="KW-1185">Reference proteome</keyword>
<dbReference type="RefSeq" id="WP_011142692.1">
    <property type="nucleotide sequence ID" value="NC_005125.1"/>
</dbReference>
<evidence type="ECO:0000256" key="8">
    <source>
        <dbReference type="SAM" id="Phobius"/>
    </source>
</evidence>
<dbReference type="AlphaFoldDB" id="Q7NH39"/>
<dbReference type="EMBL" id="BA000045">
    <property type="protein sequence ID" value="BAC90639.1"/>
    <property type="molecule type" value="Genomic_DNA"/>
</dbReference>
<protein>
    <submittedName>
        <fullName evidence="9">Gll2698 protein</fullName>
    </submittedName>
</protein>
<dbReference type="Proteomes" id="UP000000557">
    <property type="component" value="Chromosome"/>
</dbReference>
<feature type="transmembrane region" description="Helical" evidence="8">
    <location>
        <begin position="323"/>
        <end position="343"/>
    </location>
</feature>
<accession>Q7NH39</accession>
<evidence type="ECO:0000256" key="2">
    <source>
        <dbReference type="ARBA" id="ARBA00022475"/>
    </source>
</evidence>
<keyword evidence="2" id="KW-1003">Cell membrane</keyword>
<evidence type="ECO:0000256" key="5">
    <source>
        <dbReference type="ARBA" id="ARBA00022692"/>
    </source>
</evidence>
<feature type="transmembrane region" description="Helical" evidence="8">
    <location>
        <begin position="174"/>
        <end position="190"/>
    </location>
</feature>
<feature type="transmembrane region" description="Helical" evidence="8">
    <location>
        <begin position="127"/>
        <end position="146"/>
    </location>
</feature>
<dbReference type="GO" id="GO:0016757">
    <property type="term" value="F:glycosyltransferase activity"/>
    <property type="evidence" value="ECO:0007669"/>
    <property type="project" value="UniProtKB-KW"/>
</dbReference>
<dbReference type="EnsemblBacteria" id="BAC90639">
    <property type="protein sequence ID" value="BAC90639"/>
    <property type="gene ID" value="BAC90639"/>
</dbReference>
<proteinExistence type="predicted"/>
<dbReference type="GO" id="GO:0009103">
    <property type="term" value="P:lipopolysaccharide biosynthetic process"/>
    <property type="evidence" value="ECO:0007669"/>
    <property type="project" value="UniProtKB-ARBA"/>
</dbReference>
<feature type="transmembrane region" description="Helical" evidence="8">
    <location>
        <begin position="242"/>
        <end position="262"/>
    </location>
</feature>
<feature type="transmembrane region" description="Helical" evidence="8">
    <location>
        <begin position="76"/>
        <end position="97"/>
    </location>
</feature>
<feature type="transmembrane region" description="Helical" evidence="8">
    <location>
        <begin position="202"/>
        <end position="222"/>
    </location>
</feature>
<keyword evidence="6 8" id="KW-1133">Transmembrane helix</keyword>
<dbReference type="HOGENOM" id="CLU_498527_0_0_3"/>
<dbReference type="eggNOG" id="ENOG5033ZKB">
    <property type="taxonomic scope" value="Bacteria"/>
</dbReference>
<evidence type="ECO:0000313" key="9">
    <source>
        <dbReference type="EMBL" id="BAC90639.1"/>
    </source>
</evidence>
<reference evidence="9 10" key="2">
    <citation type="journal article" date="2003" name="DNA Res.">
        <title>Complete genome structure of Gloeobacter violaceus PCC 7421, a cyanobacterium that lacks thylakoids (supplement).</title>
        <authorList>
            <person name="Nakamura Y."/>
            <person name="Kaneko T."/>
            <person name="Sato S."/>
            <person name="Mimuro M."/>
            <person name="Miyashita H."/>
            <person name="Tsuchiya T."/>
            <person name="Sasamoto S."/>
            <person name="Watanabe A."/>
            <person name="Kawashima K."/>
            <person name="Kishida Y."/>
            <person name="Kiyokawa C."/>
            <person name="Kohara M."/>
            <person name="Matsumoto M."/>
            <person name="Matsuno A."/>
            <person name="Nakazaki N."/>
            <person name="Shimpo S."/>
            <person name="Takeuchi C."/>
            <person name="Yamada M."/>
            <person name="Tabata S."/>
        </authorList>
    </citation>
    <scope>NUCLEOTIDE SEQUENCE [LARGE SCALE GENOMIC DNA]</scope>
    <source>
        <strain evidence="10">ATCC 29082 / PCC 7421</strain>
    </source>
</reference>
<gene>
    <name evidence="9" type="ordered locus">gll2698</name>
</gene>
<dbReference type="InterPro" id="IPR050297">
    <property type="entry name" value="LipidA_mod_glycosyltrf_83"/>
</dbReference>